<keyword evidence="7 8" id="KW-0472">Membrane</keyword>
<evidence type="ECO:0000313" key="10">
    <source>
        <dbReference type="Proteomes" id="UP000653231"/>
    </source>
</evidence>
<dbReference type="Pfam" id="PF01547">
    <property type="entry name" value="SBP_bac_1"/>
    <property type="match status" value="1"/>
</dbReference>
<evidence type="ECO:0000256" key="5">
    <source>
        <dbReference type="ARBA" id="ARBA00022729"/>
    </source>
</evidence>
<evidence type="ECO:0000256" key="2">
    <source>
        <dbReference type="ARBA" id="ARBA00008520"/>
    </source>
</evidence>
<accession>A0ABR8L732</accession>
<evidence type="ECO:0000256" key="4">
    <source>
        <dbReference type="ARBA" id="ARBA00022692"/>
    </source>
</evidence>
<feature type="transmembrane region" description="Helical" evidence="8">
    <location>
        <begin position="200"/>
        <end position="221"/>
    </location>
</feature>
<organism evidence="9 10">
    <name type="scientific">Microbispora bryophytorum subsp. camponoti</name>
    <dbReference type="NCBI Taxonomy" id="1677852"/>
    <lineage>
        <taxon>Bacteria</taxon>
        <taxon>Bacillati</taxon>
        <taxon>Actinomycetota</taxon>
        <taxon>Actinomycetes</taxon>
        <taxon>Streptosporangiales</taxon>
        <taxon>Streptosporangiaceae</taxon>
        <taxon>Microbispora</taxon>
    </lineage>
</organism>
<comment type="subcellular location">
    <subcellularLocation>
        <location evidence="1">Membrane</location>
        <topology evidence="1">Multi-pass membrane protein</topology>
    </subcellularLocation>
</comment>
<dbReference type="SUPFAM" id="SSF161098">
    <property type="entry name" value="MetI-like"/>
    <property type="match status" value="1"/>
</dbReference>
<comment type="caution">
    <text evidence="9">The sequence shown here is derived from an EMBL/GenBank/DDBJ whole genome shotgun (WGS) entry which is preliminary data.</text>
</comment>
<proteinExistence type="inferred from homology"/>
<sequence length="236" mass="24930">MRRLLTSAAVAAALADFAAEHPNIRVDHVNVPFAWLGCLAPFDGTYNGRSYGVPQVTDAFGLLYNKELLKKAGYAEPPATMADLKKAALDVRSKTGAGGLALNVDAYFLLPFICGEGGDFVDVRNKKITISSPRTVAGVKIVEDLITSGAAVKPAPRDSYTNAETAWAEVAYATAFMTGDDTYTLAVGLSRFVGRHRAEWGLLTASSVLIAIPAAAVFLLVQRHLVTGLTAGATKA</sequence>
<evidence type="ECO:0000256" key="7">
    <source>
        <dbReference type="ARBA" id="ARBA00023136"/>
    </source>
</evidence>
<dbReference type="InterPro" id="IPR006059">
    <property type="entry name" value="SBP"/>
</dbReference>
<keyword evidence="3" id="KW-0813">Transport</keyword>
<dbReference type="SUPFAM" id="SSF53850">
    <property type="entry name" value="Periplasmic binding protein-like II"/>
    <property type="match status" value="1"/>
</dbReference>
<dbReference type="Gene3D" id="3.40.190.10">
    <property type="entry name" value="Periplasmic binding protein-like II"/>
    <property type="match status" value="2"/>
</dbReference>
<evidence type="ECO:0000256" key="1">
    <source>
        <dbReference type="ARBA" id="ARBA00004141"/>
    </source>
</evidence>
<dbReference type="PANTHER" id="PTHR30061">
    <property type="entry name" value="MALTOSE-BINDING PERIPLASMIC PROTEIN"/>
    <property type="match status" value="1"/>
</dbReference>
<keyword evidence="10" id="KW-1185">Reference proteome</keyword>
<name>A0ABR8L732_9ACTN</name>
<gene>
    <name evidence="9" type="ORF">IEQ31_26500</name>
</gene>
<protein>
    <submittedName>
        <fullName evidence="9">Extracellular solute-binding protein</fullName>
    </submittedName>
</protein>
<keyword evidence="5" id="KW-0732">Signal</keyword>
<evidence type="ECO:0000313" key="9">
    <source>
        <dbReference type="EMBL" id="MBD3146718.1"/>
    </source>
</evidence>
<evidence type="ECO:0000256" key="6">
    <source>
        <dbReference type="ARBA" id="ARBA00022989"/>
    </source>
</evidence>
<keyword evidence="4 8" id="KW-0812">Transmembrane</keyword>
<keyword evidence="6 8" id="KW-1133">Transmembrane helix</keyword>
<dbReference type="InterPro" id="IPR035906">
    <property type="entry name" value="MetI-like_sf"/>
</dbReference>
<evidence type="ECO:0000256" key="8">
    <source>
        <dbReference type="SAM" id="Phobius"/>
    </source>
</evidence>
<dbReference type="RefSeq" id="WP_191053989.1">
    <property type="nucleotide sequence ID" value="NZ_JACXRZ010000022.1"/>
</dbReference>
<comment type="similarity">
    <text evidence="2">Belongs to the bacterial solute-binding protein 1 family.</text>
</comment>
<dbReference type="Proteomes" id="UP000653231">
    <property type="component" value="Unassembled WGS sequence"/>
</dbReference>
<dbReference type="EMBL" id="JACXRZ010000022">
    <property type="protein sequence ID" value="MBD3146718.1"/>
    <property type="molecule type" value="Genomic_DNA"/>
</dbReference>
<evidence type="ECO:0000256" key="3">
    <source>
        <dbReference type="ARBA" id="ARBA00022448"/>
    </source>
</evidence>
<reference evidence="9 10" key="1">
    <citation type="submission" date="2020-09" db="EMBL/GenBank/DDBJ databases">
        <title>Actinomycete isolated from the Camponotus japonicus Mayr.</title>
        <authorList>
            <person name="Gong X."/>
        </authorList>
    </citation>
    <scope>NUCLEOTIDE SEQUENCE [LARGE SCALE GENOMIC DNA]</scope>
    <source>
        <strain evidence="9 10">2C-HV3</strain>
    </source>
</reference>
<dbReference type="PANTHER" id="PTHR30061:SF50">
    <property type="entry name" value="MALTOSE_MALTODEXTRIN-BINDING PERIPLASMIC PROTEIN"/>
    <property type="match status" value="1"/>
</dbReference>